<comment type="caution">
    <text evidence="1">The sequence shown here is derived from an EMBL/GenBank/DDBJ whole genome shotgun (WGS) entry which is preliminary data.</text>
</comment>
<evidence type="ECO:0000313" key="2">
    <source>
        <dbReference type="Proteomes" id="UP000004088"/>
    </source>
</evidence>
<dbReference type="Proteomes" id="UP000004088">
    <property type="component" value="Unassembled WGS sequence"/>
</dbReference>
<accession>F0EWJ5</accession>
<keyword evidence="2" id="KW-1185">Reference proteome</keyword>
<reference evidence="1 2" key="1">
    <citation type="submission" date="2011-01" db="EMBL/GenBank/DDBJ databases">
        <authorList>
            <person name="Muzny D."/>
            <person name="Qin X."/>
            <person name="Deng J."/>
            <person name="Jiang H."/>
            <person name="Liu Y."/>
            <person name="Qu J."/>
            <person name="Song X.-Z."/>
            <person name="Zhang L."/>
            <person name="Thornton R."/>
            <person name="Coyle M."/>
            <person name="Francisco L."/>
            <person name="Jackson L."/>
            <person name="Javaid M."/>
            <person name="Korchina V."/>
            <person name="Kovar C."/>
            <person name="Mata R."/>
            <person name="Mathew T."/>
            <person name="Ngo R."/>
            <person name="Nguyen L."/>
            <person name="Nguyen N."/>
            <person name="Okwuonu G."/>
            <person name="Ongeri F."/>
            <person name="Pham C."/>
            <person name="Simmons D."/>
            <person name="Wilczek-Boney K."/>
            <person name="Hale W."/>
            <person name="Jakkamsetti A."/>
            <person name="Pham P."/>
            <person name="Ruth R."/>
            <person name="San Lucas F."/>
            <person name="Warren J."/>
            <person name="Zhang J."/>
            <person name="Zhao Z."/>
            <person name="Zhou C."/>
            <person name="Zhu D."/>
            <person name="Lee S."/>
            <person name="Bess C."/>
            <person name="Blankenburg K."/>
            <person name="Forbes L."/>
            <person name="Fu Q."/>
            <person name="Gubbala S."/>
            <person name="Hirani K."/>
            <person name="Jayaseelan J.C."/>
            <person name="Lara F."/>
            <person name="Munidasa M."/>
            <person name="Palculict T."/>
            <person name="Patil S."/>
            <person name="Pu L.-L."/>
            <person name="Saada N."/>
            <person name="Tang L."/>
            <person name="Weissenberger G."/>
            <person name="Zhu Y."/>
            <person name="Hemphill L."/>
            <person name="Shang Y."/>
            <person name="Youmans B."/>
            <person name="Ayvaz T."/>
            <person name="Ross M."/>
            <person name="Santibanez J."/>
            <person name="Aqrawi P."/>
            <person name="Gross S."/>
            <person name="Joshi V."/>
            <person name="Fowler G."/>
            <person name="Nazareth L."/>
            <person name="Reid J."/>
            <person name="Worley K."/>
            <person name="Petrosino J."/>
            <person name="Highlander S."/>
            <person name="Gibbs R."/>
        </authorList>
    </citation>
    <scope>NUCLEOTIDE SEQUENCE [LARGE SCALE GENOMIC DNA]</scope>
    <source>
        <strain evidence="1 2">ATCC 33394</strain>
    </source>
</reference>
<dbReference type="AlphaFoldDB" id="F0EWJ5"/>
<dbReference type="STRING" id="888741.HMPREF9098_0231"/>
<evidence type="ECO:0000313" key="1">
    <source>
        <dbReference type="EMBL" id="EGC18082.1"/>
    </source>
</evidence>
<dbReference type="HOGENOM" id="CLU_3234749_0_0_4"/>
<dbReference type="EMBL" id="AEWV01000006">
    <property type="protein sequence ID" value="EGC18082.1"/>
    <property type="molecule type" value="Genomic_DNA"/>
</dbReference>
<protein>
    <submittedName>
        <fullName evidence="1">Uncharacterized protein</fullName>
    </submittedName>
</protein>
<name>F0EWJ5_9NEIS</name>
<proteinExistence type="predicted"/>
<gene>
    <name evidence="1" type="ORF">HMPREF9098_0231</name>
</gene>
<organism evidence="1 2">
    <name type="scientific">Kingella denitrificans ATCC 33394</name>
    <dbReference type="NCBI Taxonomy" id="888741"/>
    <lineage>
        <taxon>Bacteria</taxon>
        <taxon>Pseudomonadati</taxon>
        <taxon>Pseudomonadota</taxon>
        <taxon>Betaproteobacteria</taxon>
        <taxon>Neisseriales</taxon>
        <taxon>Neisseriaceae</taxon>
        <taxon>Kingella</taxon>
    </lineage>
</organism>
<sequence>MGVPVFCVGFILGAIRTAGGRPLSNMAFILGYFRCSCRENFNG</sequence>